<dbReference type="GeneID" id="85409479"/>
<gene>
    <name evidence="2" type="ORF">CTAM01_09222</name>
</gene>
<dbReference type="RefSeq" id="XP_060380185.1">
    <property type="nucleotide sequence ID" value="XM_060525241.1"/>
</dbReference>
<evidence type="ECO:0000313" key="2">
    <source>
        <dbReference type="EMBL" id="KAK1494031.1"/>
    </source>
</evidence>
<feature type="region of interest" description="Disordered" evidence="1">
    <location>
        <begin position="1"/>
        <end position="23"/>
    </location>
</feature>
<comment type="caution">
    <text evidence="2">The sequence shown here is derived from an EMBL/GenBank/DDBJ whole genome shotgun (WGS) entry which is preliminary data.</text>
</comment>
<evidence type="ECO:0000256" key="1">
    <source>
        <dbReference type="SAM" id="MobiDB-lite"/>
    </source>
</evidence>
<organism evidence="2 3">
    <name type="scientific">Colletotrichum tamarilloi</name>
    <dbReference type="NCBI Taxonomy" id="1209934"/>
    <lineage>
        <taxon>Eukaryota</taxon>
        <taxon>Fungi</taxon>
        <taxon>Dikarya</taxon>
        <taxon>Ascomycota</taxon>
        <taxon>Pezizomycotina</taxon>
        <taxon>Sordariomycetes</taxon>
        <taxon>Hypocreomycetidae</taxon>
        <taxon>Glomerellales</taxon>
        <taxon>Glomerellaceae</taxon>
        <taxon>Colletotrichum</taxon>
        <taxon>Colletotrichum acutatum species complex</taxon>
    </lineage>
</organism>
<protein>
    <submittedName>
        <fullName evidence="2">Uncharacterized protein</fullName>
    </submittedName>
</protein>
<accession>A0ABQ9R436</accession>
<dbReference type="EMBL" id="MLFU01000035">
    <property type="protein sequence ID" value="KAK1494031.1"/>
    <property type="molecule type" value="Genomic_DNA"/>
</dbReference>
<evidence type="ECO:0000313" key="3">
    <source>
        <dbReference type="Proteomes" id="UP001227543"/>
    </source>
</evidence>
<keyword evidence="3" id="KW-1185">Reference proteome</keyword>
<name>A0ABQ9R436_9PEZI</name>
<dbReference type="Proteomes" id="UP001227543">
    <property type="component" value="Unassembled WGS sequence"/>
</dbReference>
<reference evidence="2 3" key="1">
    <citation type="submission" date="2016-10" db="EMBL/GenBank/DDBJ databases">
        <title>The genome sequence of Colletotrichum fioriniae PJ7.</title>
        <authorList>
            <person name="Baroncelli R."/>
        </authorList>
    </citation>
    <scope>NUCLEOTIDE SEQUENCE [LARGE SCALE GENOMIC DNA]</scope>
    <source>
        <strain evidence="2 3">Tom-12</strain>
    </source>
</reference>
<proteinExistence type="predicted"/>
<sequence length="179" mass="20279">MRKRSRERHRPREGSPRSPCSDDGFSGFKVQHECVCVAGAPRKCRSLSIFFCPFWVSFSVSIIEGIEGSFVSKEADAVAKWHCQAPKVSRSYVGEFWYICYVLCRFAIFDGHGILAKSLSKLRRVKILSDAVIIDPIWTASERGGYRVWFDGRDGISRNGLYVEVIDGKLTGRVKCDEM</sequence>